<feature type="compositionally biased region" description="Basic and acidic residues" evidence="1">
    <location>
        <begin position="338"/>
        <end position="367"/>
    </location>
</feature>
<evidence type="ECO:0000256" key="1">
    <source>
        <dbReference type="SAM" id="MobiDB-lite"/>
    </source>
</evidence>
<protein>
    <recommendedName>
        <fullName evidence="4">RNA polymerase II elongation factor ELL N-terminal domain-containing protein</fullName>
    </recommendedName>
</protein>
<dbReference type="AlphaFoldDB" id="A0A0D2M9F4"/>
<feature type="region of interest" description="Disordered" evidence="1">
    <location>
        <begin position="119"/>
        <end position="189"/>
    </location>
</feature>
<feature type="compositionally biased region" description="Basic residues" evidence="1">
    <location>
        <begin position="629"/>
        <end position="642"/>
    </location>
</feature>
<organism evidence="2 3">
    <name type="scientific">Hypholoma sublateritium (strain FD-334 SS-4)</name>
    <dbReference type="NCBI Taxonomy" id="945553"/>
    <lineage>
        <taxon>Eukaryota</taxon>
        <taxon>Fungi</taxon>
        <taxon>Dikarya</taxon>
        <taxon>Basidiomycota</taxon>
        <taxon>Agaricomycotina</taxon>
        <taxon>Agaricomycetes</taxon>
        <taxon>Agaricomycetidae</taxon>
        <taxon>Agaricales</taxon>
        <taxon>Agaricineae</taxon>
        <taxon>Strophariaceae</taxon>
        <taxon>Hypholoma</taxon>
    </lineage>
</organism>
<dbReference type="STRING" id="945553.A0A0D2M9F4"/>
<dbReference type="OMA" id="KYGVENR"/>
<accession>A0A0D2M9F4</accession>
<feature type="compositionally biased region" description="Low complexity" evidence="1">
    <location>
        <begin position="307"/>
        <end position="319"/>
    </location>
</feature>
<gene>
    <name evidence="2" type="ORF">HYPSUDRAFT_43883</name>
</gene>
<keyword evidence="3" id="KW-1185">Reference proteome</keyword>
<feature type="compositionally biased region" description="Low complexity" evidence="1">
    <location>
        <begin position="573"/>
        <end position="591"/>
    </location>
</feature>
<feature type="compositionally biased region" description="Low complexity" evidence="1">
    <location>
        <begin position="659"/>
        <end position="673"/>
    </location>
</feature>
<name>A0A0D2M9F4_HYPSF</name>
<sequence length="787" mass="86737">MPLPTNSALALLPANRPGDALPSRPKYAMLVRMSSQTLDALDAFPTVQFEFGDNPAIYIGDSCFAMQHSPENSNHELYLRASSATKKTAPLKLYANVVRKFAVERELADDLRDKIRESTQDAAAQRNNRTTVLLETPPDLSATTSRKRKEPPASSSMFRKPLRPADKPKPVPAVASKPPVASTSTQRDRDGLVSLRKRMIQCLAVMERTEETVIKLVAGSDPTASARRDVQDVLEQIAEPTSKPASDKTPRTYRLKPASWTEARPYEWTGLSNNERTTIARAARLALQTLNIPESDPVWSHVRYRNSGSSNPTTSSDSTKTTEDRFKQQDVVPKRGVSGRDTKEKKPKPKSDPKAEIMMKDESRSVQRSDTTPRSNARPAESSRAASTDSKRADLPSNRRTNEHNDTPPVRRPVAPEAKPAKSNRYDEPSPSAAASKHQRTAERSAAPSLSAPKIEEKSLSSQRIKKIRREGNGGGASDSERERSHAQADRPKLKKDKAVVKKEPVDSPRDDIRGSTSKRKVAADYDDDEFRDSKSRSVPQKKRKTEPIQLPSQRDRERDVVPKKEKVNTEMRAPAKAAPRASTSTASSKPKAGHDSASPPVKRSVSNATHARYSPDSAMSSNLNASSHSHKSGSAKPRRRSPIYTSSDEEDTPLQTRPPVKSKSSAAAPSNAHTSRDREAPPRALPTDHAALRARYSSYYLQYLNTFQQLVTQKGKLDSMLKSSDLGSNGSITDSEGDTELMDTDELAQLTSSHKKLRDELESIQLAFGRTTNSNEPMPAPEMLAV</sequence>
<feature type="compositionally biased region" description="Basic and acidic residues" evidence="1">
    <location>
        <begin position="554"/>
        <end position="570"/>
    </location>
</feature>
<dbReference type="OrthoDB" id="2587563at2759"/>
<feature type="compositionally biased region" description="Polar residues" evidence="1">
    <location>
        <begin position="120"/>
        <end position="133"/>
    </location>
</feature>
<dbReference type="Proteomes" id="UP000054270">
    <property type="component" value="Unassembled WGS sequence"/>
</dbReference>
<feature type="compositionally biased region" description="Basic and acidic residues" evidence="1">
    <location>
        <begin position="479"/>
        <end position="514"/>
    </location>
</feature>
<evidence type="ECO:0008006" key="4">
    <source>
        <dbReference type="Google" id="ProtNLM"/>
    </source>
</evidence>
<feature type="region of interest" description="Disordered" evidence="1">
    <location>
        <begin position="300"/>
        <end position="686"/>
    </location>
</feature>
<evidence type="ECO:0000313" key="2">
    <source>
        <dbReference type="EMBL" id="KJA19973.1"/>
    </source>
</evidence>
<evidence type="ECO:0000313" key="3">
    <source>
        <dbReference type="Proteomes" id="UP000054270"/>
    </source>
</evidence>
<dbReference type="EMBL" id="KN817572">
    <property type="protein sequence ID" value="KJA19973.1"/>
    <property type="molecule type" value="Genomic_DNA"/>
</dbReference>
<reference evidence="3" key="1">
    <citation type="submission" date="2014-04" db="EMBL/GenBank/DDBJ databases">
        <title>Evolutionary Origins and Diversification of the Mycorrhizal Mutualists.</title>
        <authorList>
            <consortium name="DOE Joint Genome Institute"/>
            <consortium name="Mycorrhizal Genomics Consortium"/>
            <person name="Kohler A."/>
            <person name="Kuo A."/>
            <person name="Nagy L.G."/>
            <person name="Floudas D."/>
            <person name="Copeland A."/>
            <person name="Barry K.W."/>
            <person name="Cichocki N."/>
            <person name="Veneault-Fourrey C."/>
            <person name="LaButti K."/>
            <person name="Lindquist E.A."/>
            <person name="Lipzen A."/>
            <person name="Lundell T."/>
            <person name="Morin E."/>
            <person name="Murat C."/>
            <person name="Riley R."/>
            <person name="Ohm R."/>
            <person name="Sun H."/>
            <person name="Tunlid A."/>
            <person name="Henrissat B."/>
            <person name="Grigoriev I.V."/>
            <person name="Hibbett D.S."/>
            <person name="Martin F."/>
        </authorList>
    </citation>
    <scope>NUCLEOTIDE SEQUENCE [LARGE SCALE GENOMIC DNA]</scope>
    <source>
        <strain evidence="3">FD-334 SS-4</strain>
    </source>
</reference>
<proteinExistence type="predicted"/>
<dbReference type="Gene3D" id="1.10.10.2670">
    <property type="entry name" value="E3 ubiquitin-protein ligase"/>
    <property type="match status" value="1"/>
</dbReference>
<dbReference type="InterPro" id="IPR042065">
    <property type="entry name" value="E3_ELL-like"/>
</dbReference>
<feature type="compositionally biased region" description="Low complexity" evidence="1">
    <location>
        <begin position="172"/>
        <end position="184"/>
    </location>
</feature>